<organism evidence="1">
    <name type="scientific">Timema poppense</name>
    <name type="common">Walking stick</name>
    <dbReference type="NCBI Taxonomy" id="170557"/>
    <lineage>
        <taxon>Eukaryota</taxon>
        <taxon>Metazoa</taxon>
        <taxon>Ecdysozoa</taxon>
        <taxon>Arthropoda</taxon>
        <taxon>Hexapoda</taxon>
        <taxon>Insecta</taxon>
        <taxon>Pterygota</taxon>
        <taxon>Neoptera</taxon>
        <taxon>Polyneoptera</taxon>
        <taxon>Phasmatodea</taxon>
        <taxon>Timematodea</taxon>
        <taxon>Timematoidea</taxon>
        <taxon>Timematidae</taxon>
        <taxon>Timema</taxon>
    </lineage>
</organism>
<dbReference type="AlphaFoldDB" id="A0A7R9GWJ4"/>
<gene>
    <name evidence="1" type="ORF">TPSB3V08_LOCUS2629</name>
</gene>
<evidence type="ECO:0000313" key="1">
    <source>
        <dbReference type="EMBL" id="CAD7400485.1"/>
    </source>
</evidence>
<proteinExistence type="predicted"/>
<sequence length="117" mass="12594">MSINSVPIRNLSSVGCLSSELRDLGLIPGTAEIFISGTFSVTANQPGRQAARQPARADRGRAVTVREYACAGAWQPPGSQACHRHAGRVPVSWFVSTSSSSDLRTMTLRDPVRRLQS</sequence>
<dbReference type="EMBL" id="OD001067">
    <property type="protein sequence ID" value="CAD7400485.1"/>
    <property type="molecule type" value="Genomic_DNA"/>
</dbReference>
<name>A0A7R9GWJ4_TIMPO</name>
<reference evidence="1" key="1">
    <citation type="submission" date="2020-11" db="EMBL/GenBank/DDBJ databases">
        <authorList>
            <person name="Tran Van P."/>
        </authorList>
    </citation>
    <scope>NUCLEOTIDE SEQUENCE</scope>
</reference>
<accession>A0A7R9GWJ4</accession>
<protein>
    <submittedName>
        <fullName evidence="1">Uncharacterized protein</fullName>
    </submittedName>
</protein>